<dbReference type="Proteomes" id="UP001056539">
    <property type="component" value="Chromosome"/>
</dbReference>
<name>A0AAX3BG34_9SPIR</name>
<dbReference type="InterPro" id="IPR036388">
    <property type="entry name" value="WH-like_DNA-bd_sf"/>
</dbReference>
<dbReference type="InterPro" id="IPR000792">
    <property type="entry name" value="Tscrpt_reg_LuxR_C"/>
</dbReference>
<dbReference type="PROSITE" id="PS50112">
    <property type="entry name" value="PAS"/>
    <property type="match status" value="1"/>
</dbReference>
<reference evidence="8" key="2">
    <citation type="submission" date="2022-06" db="EMBL/GenBank/DDBJ databases">
        <title>Thermospira aquatica gen. nov., sp. nov.</title>
        <authorList>
            <person name="Ben Ali Gam Z."/>
            <person name="Labat M."/>
        </authorList>
    </citation>
    <scope>NUCLEOTIDE SEQUENCE</scope>
    <source>
        <strain evidence="8">F1F22</strain>
    </source>
</reference>
<feature type="transmembrane region" description="Helical" evidence="5">
    <location>
        <begin position="253"/>
        <end position="272"/>
    </location>
</feature>
<dbReference type="RefSeq" id="WP_271436388.1">
    <property type="nucleotide sequence ID" value="NZ_CP073355.1"/>
</dbReference>
<dbReference type="Gene3D" id="3.30.450.20">
    <property type="entry name" value="PAS domain"/>
    <property type="match status" value="1"/>
</dbReference>
<keyword evidence="9" id="KW-1185">Reference proteome</keyword>
<dbReference type="PROSITE" id="PS00622">
    <property type="entry name" value="HTH_LUXR_1"/>
    <property type="match status" value="1"/>
</dbReference>
<keyword evidence="5" id="KW-0812">Transmembrane</keyword>
<dbReference type="PANTHER" id="PTHR44688:SF16">
    <property type="entry name" value="DNA-BINDING TRANSCRIPTIONAL ACTIVATOR DEVR_DOSR"/>
    <property type="match status" value="1"/>
</dbReference>
<feature type="transmembrane region" description="Helical" evidence="5">
    <location>
        <begin position="168"/>
        <end position="187"/>
    </location>
</feature>
<dbReference type="AlphaFoldDB" id="A0AAX3BG34"/>
<dbReference type="CDD" id="cd06170">
    <property type="entry name" value="LuxR_C_like"/>
    <property type="match status" value="1"/>
</dbReference>
<dbReference type="InterPro" id="IPR000014">
    <property type="entry name" value="PAS"/>
</dbReference>
<gene>
    <name evidence="8" type="ORF">KDW03_05510</name>
</gene>
<feature type="domain" description="PAS" evidence="7">
    <location>
        <begin position="354"/>
        <end position="399"/>
    </location>
</feature>
<dbReference type="SUPFAM" id="SSF46894">
    <property type="entry name" value="C-terminal effector domain of the bipartite response regulators"/>
    <property type="match status" value="1"/>
</dbReference>
<evidence type="ECO:0000256" key="3">
    <source>
        <dbReference type="ARBA" id="ARBA00023163"/>
    </source>
</evidence>
<dbReference type="EMBL" id="CP073355">
    <property type="protein sequence ID" value="URA11254.1"/>
    <property type="molecule type" value="Genomic_DNA"/>
</dbReference>
<dbReference type="GO" id="GO:0006355">
    <property type="term" value="P:regulation of DNA-templated transcription"/>
    <property type="evidence" value="ECO:0007669"/>
    <property type="project" value="InterPro"/>
</dbReference>
<dbReference type="Gene3D" id="1.10.10.10">
    <property type="entry name" value="Winged helix-like DNA-binding domain superfamily/Winged helix DNA-binding domain"/>
    <property type="match status" value="1"/>
</dbReference>
<reference evidence="8" key="1">
    <citation type="submission" date="2021-04" db="EMBL/GenBank/DDBJ databases">
        <authorList>
            <person name="Postec A."/>
        </authorList>
    </citation>
    <scope>NUCLEOTIDE SEQUENCE</scope>
    <source>
        <strain evidence="8">F1F22</strain>
    </source>
</reference>
<evidence type="ECO:0000256" key="4">
    <source>
        <dbReference type="SAM" id="Coils"/>
    </source>
</evidence>
<dbReference type="InterPro" id="IPR016032">
    <property type="entry name" value="Sig_transdc_resp-reg_C-effctor"/>
</dbReference>
<dbReference type="GO" id="GO:0003677">
    <property type="term" value="F:DNA binding"/>
    <property type="evidence" value="ECO:0007669"/>
    <property type="project" value="UniProtKB-KW"/>
</dbReference>
<evidence type="ECO:0000313" key="8">
    <source>
        <dbReference type="EMBL" id="URA11254.1"/>
    </source>
</evidence>
<evidence type="ECO:0000259" key="7">
    <source>
        <dbReference type="PROSITE" id="PS50112"/>
    </source>
</evidence>
<protein>
    <submittedName>
        <fullName evidence="8">PAS domain-containing protein</fullName>
    </submittedName>
</protein>
<feature type="coiled-coil region" evidence="4">
    <location>
        <begin position="320"/>
        <end position="364"/>
    </location>
</feature>
<evidence type="ECO:0000256" key="2">
    <source>
        <dbReference type="ARBA" id="ARBA00023125"/>
    </source>
</evidence>
<keyword evidence="3" id="KW-0804">Transcription</keyword>
<evidence type="ECO:0000256" key="5">
    <source>
        <dbReference type="SAM" id="Phobius"/>
    </source>
</evidence>
<dbReference type="InterPro" id="IPR035965">
    <property type="entry name" value="PAS-like_dom_sf"/>
</dbReference>
<dbReference type="SUPFAM" id="SSF55785">
    <property type="entry name" value="PYP-like sensor domain (PAS domain)"/>
    <property type="match status" value="1"/>
</dbReference>
<feature type="domain" description="HTH luxR-type" evidence="6">
    <location>
        <begin position="822"/>
        <end position="887"/>
    </location>
</feature>
<dbReference type="Pfam" id="PF00989">
    <property type="entry name" value="PAS"/>
    <property type="match status" value="1"/>
</dbReference>
<keyword evidence="1" id="KW-0805">Transcription regulation</keyword>
<evidence type="ECO:0000256" key="1">
    <source>
        <dbReference type="ARBA" id="ARBA00023015"/>
    </source>
</evidence>
<evidence type="ECO:0000259" key="6">
    <source>
        <dbReference type="PROSITE" id="PS50043"/>
    </source>
</evidence>
<organism evidence="8 9">
    <name type="scientific">Thermospira aquatica</name>
    <dbReference type="NCBI Taxonomy" id="2828656"/>
    <lineage>
        <taxon>Bacteria</taxon>
        <taxon>Pseudomonadati</taxon>
        <taxon>Spirochaetota</taxon>
        <taxon>Spirochaetia</taxon>
        <taxon>Brevinematales</taxon>
        <taxon>Thermospiraceae</taxon>
        <taxon>Thermospira</taxon>
    </lineage>
</organism>
<dbReference type="InterPro" id="IPR013767">
    <property type="entry name" value="PAS_fold"/>
</dbReference>
<sequence>MIRETPALKLSKPFFFSGWMGKNHWIQVEVHGLSSNTQYVLFNGTKWSPIQRAFLYDENGLITPLELKSSPNFFIIPSGKNSSVFLLEIKGHPLIITPKIMEMENFISQQIIIFTFAGIIGGIVLALLVWYFLWAVRTQNLKRLWKAINFVLLAILTALIISPGEHSIPLLLSIMAVFGVSWTLYQLLTHQELHRPDMIALHSILIFLLFTMVIVGWRNDSLGFFLFGISLHFQLILLIFYHQASTHRNFLPWHVFFALTGIGFFWEMMGLWTPFSPIFPWLMAIGLLAYLARECWEFAQEIYFDRSLYQFYQNTNRLLKSHLAQSNKKLQETVHKLQKETAQKSELARLYENQQRQYQELVDNLSDWIWEMDARLKITYTSPRIESFFNLSADNVLHKPIEYIVGKEATLYFKQALNQSKGMLSGHLLAISREKKSLLLEVATTPLIRNNQIEGYRCIARDVSQLVAMRNDLSSYQQSIQILFNETPFPMAILNLQTLEFSNWNSQFEKLIPFHEGLFSEFLEKVDAAYSKDLYFLLKQQENQQEVSFCSFSVPLRQAQNIVWFTLQCYRVIVKNTPYAVMYLIPFQEASFTSPWVWLESSPLPVLLVERSGKIILKNTVASQQPFHPSLPLPIKQNSLLTLETGERIAIISYDSFLSIVIGLGKENTETYKRFYQILTGFPIPWVVVNHEGNVLEWHPKIFDVFRFQAHQSIFLSQMIKESGLVRHLLFPSPTPFKFKKVQAYFHNKKDEVFEKEVLLFFLNNEAMLFFFDVQASQQEKESLWLFLQRLSVFSHSLKEFFAELQELETKPPVLQIREASPSVDLSALTETEKRVFTLIVDGKSNAEIAQHLAITEETVKGHIKRIFKKLGVQKRYQLIQRFHGKLLP</sequence>
<evidence type="ECO:0000313" key="9">
    <source>
        <dbReference type="Proteomes" id="UP001056539"/>
    </source>
</evidence>
<dbReference type="Pfam" id="PF00196">
    <property type="entry name" value="GerE"/>
    <property type="match status" value="1"/>
</dbReference>
<keyword evidence="5" id="KW-1133">Transmembrane helix</keyword>
<accession>A0AAX3BG34</accession>
<dbReference type="NCBIfam" id="TIGR00229">
    <property type="entry name" value="sensory_box"/>
    <property type="match status" value="1"/>
</dbReference>
<feature type="transmembrane region" description="Helical" evidence="5">
    <location>
        <begin position="199"/>
        <end position="217"/>
    </location>
</feature>
<dbReference type="SMART" id="SM00421">
    <property type="entry name" value="HTH_LUXR"/>
    <property type="match status" value="1"/>
</dbReference>
<dbReference type="PROSITE" id="PS50043">
    <property type="entry name" value="HTH_LUXR_2"/>
    <property type="match status" value="1"/>
</dbReference>
<dbReference type="PRINTS" id="PR00038">
    <property type="entry name" value="HTHLUXR"/>
</dbReference>
<feature type="transmembrane region" description="Helical" evidence="5">
    <location>
        <begin position="223"/>
        <end position="241"/>
    </location>
</feature>
<proteinExistence type="predicted"/>
<feature type="transmembrane region" description="Helical" evidence="5">
    <location>
        <begin position="111"/>
        <end position="132"/>
    </location>
</feature>
<keyword evidence="5" id="KW-0472">Membrane</keyword>
<dbReference type="PANTHER" id="PTHR44688">
    <property type="entry name" value="DNA-BINDING TRANSCRIPTIONAL ACTIVATOR DEVR_DOSR"/>
    <property type="match status" value="1"/>
</dbReference>
<dbReference type="KEGG" id="taqu:KDW03_05510"/>
<dbReference type="SMART" id="SM00091">
    <property type="entry name" value="PAS"/>
    <property type="match status" value="3"/>
</dbReference>
<feature type="transmembrane region" description="Helical" evidence="5">
    <location>
        <begin position="144"/>
        <end position="162"/>
    </location>
</feature>
<keyword evidence="2" id="KW-0238">DNA-binding</keyword>
<keyword evidence="4" id="KW-0175">Coiled coil</keyword>